<keyword evidence="2" id="KW-0496">Mitochondrion</keyword>
<dbReference type="PANTHER" id="PTHR36181:SF4">
    <property type="entry name" value="LAGLIDADG ENDONUCLEASE"/>
    <property type="match status" value="1"/>
</dbReference>
<evidence type="ECO:0000259" key="1">
    <source>
        <dbReference type="Pfam" id="PF00961"/>
    </source>
</evidence>
<reference evidence="2" key="1">
    <citation type="submission" date="2019-04" db="EMBL/GenBank/DDBJ databases">
        <authorList>
            <person name="Yu Z."/>
            <person name="Deng C."/>
        </authorList>
    </citation>
    <scope>NUCLEOTIDE SEQUENCE</scope>
</reference>
<dbReference type="EMBL" id="MK820635">
    <property type="protein sequence ID" value="QCW06895.1"/>
    <property type="molecule type" value="Genomic_DNA"/>
</dbReference>
<sequence length="397" mass="46605">MKQYLGMVYKRKPTLINNHVKSVHYMLETSKALNINNIFKDITMSYQQKIKNNINIFEILRDCMWEIIFAKWLRYSPMFCSGVRTNKLLKKYYSTKFIENKLDPHWVTGFIDAEGYFSVIIEVSESLKSKVRISFEINLHEKDKEILYKIKSFFGVGGIYHRPDKKKSVYRVTNVNYINDVIIPHFTKYPLISKKGVDFLLWCKVVKIILNKEHLTREGFLTILSYYASINRGVSKKVLNYYPNIIPSNKPIINLPNNLNPQWVSGFVAGDGGFSIYVRPAKDYVLLEKVYCRFHIAQHSKDLELMKLFIKFFDCGVVNLRSNLSTPRCDFIVQDTNSLLEKIIPHFDSYPLLNLKQEDYVCFKKCMSIIELKQHLTKKGLDQIKILNLQMNSNRLK</sequence>
<dbReference type="PANTHER" id="PTHR36181">
    <property type="entry name" value="INTRON-ENCODED ENDONUCLEASE AI3-RELATED"/>
    <property type="match status" value="1"/>
</dbReference>
<dbReference type="GO" id="GO:0004519">
    <property type="term" value="F:endonuclease activity"/>
    <property type="evidence" value="ECO:0007669"/>
    <property type="project" value="InterPro"/>
</dbReference>
<protein>
    <recommendedName>
        <fullName evidence="1">Homing endonuclease LAGLIDADG domain-containing protein</fullName>
    </recommendedName>
</protein>
<geneLocation type="mitochondrion" evidence="2"/>
<dbReference type="AlphaFoldDB" id="A0A4Y5MZ89"/>
<accession>A0A4Y5MZ89</accession>
<dbReference type="SUPFAM" id="SSF55608">
    <property type="entry name" value="Homing endonucleases"/>
    <property type="match status" value="2"/>
</dbReference>
<name>A0A4Y5MZ89_9PEZI</name>
<evidence type="ECO:0000313" key="2">
    <source>
        <dbReference type="EMBL" id="QCW06895.1"/>
    </source>
</evidence>
<gene>
    <name evidence="2" type="primary">orf397</name>
</gene>
<dbReference type="InterPro" id="IPR004860">
    <property type="entry name" value="LAGLIDADG_dom"/>
</dbReference>
<feature type="domain" description="Homing endonuclease LAGLIDADG" evidence="1">
    <location>
        <begin position="108"/>
        <end position="206"/>
    </location>
</feature>
<feature type="domain" description="Homing endonuclease LAGLIDADG" evidence="1">
    <location>
        <begin position="265"/>
        <end position="366"/>
    </location>
</feature>
<dbReference type="GO" id="GO:0005739">
    <property type="term" value="C:mitochondrion"/>
    <property type="evidence" value="ECO:0007669"/>
    <property type="project" value="UniProtKB-ARBA"/>
</dbReference>
<dbReference type="InterPro" id="IPR027434">
    <property type="entry name" value="Homing_endonucl"/>
</dbReference>
<dbReference type="Pfam" id="PF00961">
    <property type="entry name" value="LAGLIDADG_1"/>
    <property type="match status" value="2"/>
</dbReference>
<dbReference type="Gene3D" id="3.10.28.10">
    <property type="entry name" value="Homing endonucleases"/>
    <property type="match status" value="2"/>
</dbReference>
<dbReference type="InterPro" id="IPR051289">
    <property type="entry name" value="LAGLIDADG_Endonuclease"/>
</dbReference>
<organism evidence="2">
    <name type="scientific">Orbilia brochopaga</name>
    <dbReference type="NCBI Taxonomy" id="3140254"/>
    <lineage>
        <taxon>Eukaryota</taxon>
        <taxon>Fungi</taxon>
        <taxon>Dikarya</taxon>
        <taxon>Ascomycota</taxon>
        <taxon>Pezizomycotina</taxon>
        <taxon>Orbiliomycetes</taxon>
        <taxon>Orbiliales</taxon>
        <taxon>Orbiliaceae</taxon>
        <taxon>Orbilia</taxon>
    </lineage>
</organism>
<proteinExistence type="predicted"/>